<dbReference type="InterPro" id="IPR002016">
    <property type="entry name" value="Haem_peroxidase"/>
</dbReference>
<proteinExistence type="inferred from homology"/>
<dbReference type="GO" id="GO:0000302">
    <property type="term" value="P:response to reactive oxygen species"/>
    <property type="evidence" value="ECO:0007669"/>
    <property type="project" value="TreeGrafter"/>
</dbReference>
<keyword evidence="12" id="KW-1133">Transmembrane helix</keyword>
<evidence type="ECO:0000259" key="13">
    <source>
        <dbReference type="PROSITE" id="PS50873"/>
    </source>
</evidence>
<dbReference type="GO" id="GO:0004130">
    <property type="term" value="F:cytochrome-c peroxidase activity"/>
    <property type="evidence" value="ECO:0007669"/>
    <property type="project" value="UniProtKB-EC"/>
</dbReference>
<feature type="domain" description="Plant heme peroxidase family profile" evidence="13">
    <location>
        <begin position="115"/>
        <end position="322"/>
    </location>
</feature>
<sequence>MYPKSKILGLVWSPYAIIFLAMSIPFFNVKLQHFVNNIQVLIRHKVNVSKLRQDIVSHIEKDMQIRNDGTSLIGTFVRLSWHSAGTYSQIDGTGGSNGGRIRFAPEKNWEANAGLNVAMEALEEIKVKHPFLSYGDLYTFAGVVSVEYAGGPTIPYQFGRVDAMDGSKSPPDGRLPDADKGSFEKTSAHMRDIFYRMGFNDREMVCLIGAHTLGRCHRDRSGYWGPWNKAENKFNNALFSFLLNMKWTEKKTHEGKWWNGPLQYENPTGELMMLPSCMAMIHDEKMLKYVEMYANDQELFYRDFSIVYGKLLSLGFHDHDKK</sequence>
<evidence type="ECO:0000256" key="2">
    <source>
        <dbReference type="ARBA" id="ARBA00004569"/>
    </source>
</evidence>
<evidence type="ECO:0000256" key="1">
    <source>
        <dbReference type="ARBA" id="ARBA00004305"/>
    </source>
</evidence>
<dbReference type="InterPro" id="IPR010255">
    <property type="entry name" value="Haem_peroxidase_sf"/>
</dbReference>
<dbReference type="PRINTS" id="PR00458">
    <property type="entry name" value="PEROXIDASE"/>
</dbReference>
<dbReference type="GO" id="GO:0034599">
    <property type="term" value="P:cellular response to oxidative stress"/>
    <property type="evidence" value="ECO:0007669"/>
    <property type="project" value="InterPro"/>
</dbReference>
<dbReference type="Gene3D" id="1.10.420.10">
    <property type="entry name" value="Peroxidase, domain 2"/>
    <property type="match status" value="1"/>
</dbReference>
<dbReference type="PROSITE" id="PS50873">
    <property type="entry name" value="PEROXIDASE_4"/>
    <property type="match status" value="1"/>
</dbReference>
<organism evidence="14 15">
    <name type="scientific">Chaetoceros tenuissimus</name>
    <dbReference type="NCBI Taxonomy" id="426638"/>
    <lineage>
        <taxon>Eukaryota</taxon>
        <taxon>Sar</taxon>
        <taxon>Stramenopiles</taxon>
        <taxon>Ochrophyta</taxon>
        <taxon>Bacillariophyta</taxon>
        <taxon>Coscinodiscophyceae</taxon>
        <taxon>Chaetocerotophycidae</taxon>
        <taxon>Chaetocerotales</taxon>
        <taxon>Chaetocerotaceae</taxon>
        <taxon>Chaetoceros</taxon>
    </lineage>
</organism>
<dbReference type="GO" id="GO:0005759">
    <property type="term" value="C:mitochondrial matrix"/>
    <property type="evidence" value="ECO:0007669"/>
    <property type="project" value="UniProtKB-SubCell"/>
</dbReference>
<evidence type="ECO:0000256" key="11">
    <source>
        <dbReference type="RuleBase" id="RU004241"/>
    </source>
</evidence>
<keyword evidence="4" id="KW-0809">Transit peptide</keyword>
<dbReference type="GO" id="GO:0042744">
    <property type="term" value="P:hydrogen peroxide catabolic process"/>
    <property type="evidence" value="ECO:0007669"/>
    <property type="project" value="TreeGrafter"/>
</dbReference>
<protein>
    <recommendedName>
        <fullName evidence="9">Cytochrome c peroxidase, mitochondrial</fullName>
        <ecNumber evidence="8">1.11.1.5</ecNumber>
    </recommendedName>
</protein>
<feature type="transmembrane region" description="Helical" evidence="12">
    <location>
        <begin position="7"/>
        <end position="27"/>
    </location>
</feature>
<evidence type="ECO:0000256" key="3">
    <source>
        <dbReference type="ARBA" id="ARBA00022723"/>
    </source>
</evidence>
<accession>A0AAD3CWM7</accession>
<evidence type="ECO:0000256" key="10">
    <source>
        <dbReference type="ARBA" id="ARBA00049265"/>
    </source>
</evidence>
<keyword evidence="14" id="KW-0575">Peroxidase</keyword>
<keyword evidence="6" id="KW-0408">Iron</keyword>
<dbReference type="EMBL" id="BLLK01000047">
    <property type="protein sequence ID" value="GFH53577.1"/>
    <property type="molecule type" value="Genomic_DNA"/>
</dbReference>
<evidence type="ECO:0000256" key="7">
    <source>
        <dbReference type="ARBA" id="ARBA00023128"/>
    </source>
</evidence>
<evidence type="ECO:0000256" key="8">
    <source>
        <dbReference type="ARBA" id="ARBA00039063"/>
    </source>
</evidence>
<dbReference type="InterPro" id="IPR002207">
    <property type="entry name" value="Peroxidase_I"/>
</dbReference>
<evidence type="ECO:0000313" key="15">
    <source>
        <dbReference type="Proteomes" id="UP001054902"/>
    </source>
</evidence>
<comment type="caution">
    <text evidence="14">The sequence shown here is derived from an EMBL/GenBank/DDBJ whole genome shotgun (WGS) entry which is preliminary data.</text>
</comment>
<evidence type="ECO:0000313" key="14">
    <source>
        <dbReference type="EMBL" id="GFH53577.1"/>
    </source>
</evidence>
<dbReference type="GO" id="GO:0005758">
    <property type="term" value="C:mitochondrial intermembrane space"/>
    <property type="evidence" value="ECO:0007669"/>
    <property type="project" value="UniProtKB-SubCell"/>
</dbReference>
<evidence type="ECO:0000256" key="9">
    <source>
        <dbReference type="ARBA" id="ARBA00040313"/>
    </source>
</evidence>
<dbReference type="GO" id="GO:0046872">
    <property type="term" value="F:metal ion binding"/>
    <property type="evidence" value="ECO:0007669"/>
    <property type="project" value="UniProtKB-KW"/>
</dbReference>
<dbReference type="EC" id="1.11.1.5" evidence="8"/>
<comment type="similarity">
    <text evidence="11">Belongs to the peroxidase family.</text>
</comment>
<name>A0AAD3CWM7_9STRA</name>
<comment type="subcellular location">
    <subcellularLocation>
        <location evidence="2">Mitochondrion intermembrane space</location>
    </subcellularLocation>
    <subcellularLocation>
        <location evidence="1">Mitochondrion matrix</location>
    </subcellularLocation>
</comment>
<keyword evidence="12" id="KW-0472">Membrane</keyword>
<dbReference type="Proteomes" id="UP001054902">
    <property type="component" value="Unassembled WGS sequence"/>
</dbReference>
<dbReference type="PANTHER" id="PTHR31356">
    <property type="entry name" value="THYLAKOID LUMENAL 29 KDA PROTEIN, CHLOROPLASTIC-RELATED"/>
    <property type="match status" value="1"/>
</dbReference>
<dbReference type="PANTHER" id="PTHR31356:SF58">
    <property type="entry name" value="CYTOCHROME C PEROXIDASE, MITOCHONDRIAL"/>
    <property type="match status" value="1"/>
</dbReference>
<gene>
    <name evidence="14" type="ORF">CTEN210_10053</name>
</gene>
<reference evidence="14 15" key="1">
    <citation type="journal article" date="2021" name="Sci. Rep.">
        <title>The genome of the diatom Chaetoceros tenuissimus carries an ancient integrated fragment of an extant virus.</title>
        <authorList>
            <person name="Hongo Y."/>
            <person name="Kimura K."/>
            <person name="Takaki Y."/>
            <person name="Yoshida Y."/>
            <person name="Baba S."/>
            <person name="Kobayashi G."/>
            <person name="Nagasaki K."/>
            <person name="Hano T."/>
            <person name="Tomaru Y."/>
        </authorList>
    </citation>
    <scope>NUCLEOTIDE SEQUENCE [LARGE SCALE GENOMIC DNA]</scope>
    <source>
        <strain evidence="14 15">NIES-3715</strain>
    </source>
</reference>
<evidence type="ECO:0000256" key="12">
    <source>
        <dbReference type="SAM" id="Phobius"/>
    </source>
</evidence>
<evidence type="ECO:0000256" key="4">
    <source>
        <dbReference type="ARBA" id="ARBA00022946"/>
    </source>
</evidence>
<dbReference type="SUPFAM" id="SSF48113">
    <property type="entry name" value="Heme-dependent peroxidases"/>
    <property type="match status" value="1"/>
</dbReference>
<dbReference type="PRINTS" id="PR00459">
    <property type="entry name" value="ASPEROXIDASE"/>
</dbReference>
<keyword evidence="15" id="KW-1185">Reference proteome</keyword>
<keyword evidence="7" id="KW-0496">Mitochondrion</keyword>
<keyword evidence="5" id="KW-0560">Oxidoreductase</keyword>
<evidence type="ECO:0000256" key="6">
    <source>
        <dbReference type="ARBA" id="ARBA00023004"/>
    </source>
</evidence>
<dbReference type="Pfam" id="PF00141">
    <property type="entry name" value="peroxidase"/>
    <property type="match status" value="1"/>
</dbReference>
<dbReference type="InterPro" id="IPR044831">
    <property type="entry name" value="Ccp1-like"/>
</dbReference>
<evidence type="ECO:0000256" key="5">
    <source>
        <dbReference type="ARBA" id="ARBA00023002"/>
    </source>
</evidence>
<dbReference type="AlphaFoldDB" id="A0AAD3CWM7"/>
<keyword evidence="12" id="KW-0812">Transmembrane</keyword>
<dbReference type="GO" id="GO:0020037">
    <property type="term" value="F:heme binding"/>
    <property type="evidence" value="ECO:0007669"/>
    <property type="project" value="InterPro"/>
</dbReference>
<keyword evidence="3" id="KW-0479">Metal-binding</keyword>
<dbReference type="Gene3D" id="1.10.520.10">
    <property type="match status" value="1"/>
</dbReference>
<comment type="catalytic activity">
    <reaction evidence="10">
        <text>2 Fe(II)-[cytochrome c] + H2O2 + 2 H(+) = 2 Fe(III)-[cytochrome c] + 2 H2O</text>
        <dbReference type="Rhea" id="RHEA:16581"/>
        <dbReference type="Rhea" id="RHEA-COMP:10350"/>
        <dbReference type="Rhea" id="RHEA-COMP:14399"/>
        <dbReference type="ChEBI" id="CHEBI:15377"/>
        <dbReference type="ChEBI" id="CHEBI:15378"/>
        <dbReference type="ChEBI" id="CHEBI:16240"/>
        <dbReference type="ChEBI" id="CHEBI:29033"/>
        <dbReference type="ChEBI" id="CHEBI:29034"/>
        <dbReference type="EC" id="1.11.1.5"/>
    </reaction>
</comment>